<accession>A0A9Q9AWT0</accession>
<sequence>MSSFDLSLANSRGSFELFAELRNSMYTLALVEDPDEVIGYETAPKGRKRSEARPTPVLHGPIHVNARMQEPGALRACRQMRNEARTMWYISNHFTIDVFDCEITRLLSFTKRTAAMRGNAVCNLTVNVIEGGDWDGLRGWCYAFHEDQGCNAIEKSDDKLDDFTAAVVAVTAIAQEHCGLPWFTCEEALEKWWETDRWLFGFM</sequence>
<organism evidence="1 2">
    <name type="scientific">Septoria linicola</name>
    <dbReference type="NCBI Taxonomy" id="215465"/>
    <lineage>
        <taxon>Eukaryota</taxon>
        <taxon>Fungi</taxon>
        <taxon>Dikarya</taxon>
        <taxon>Ascomycota</taxon>
        <taxon>Pezizomycotina</taxon>
        <taxon>Dothideomycetes</taxon>
        <taxon>Dothideomycetidae</taxon>
        <taxon>Mycosphaerellales</taxon>
        <taxon>Mycosphaerellaceae</taxon>
        <taxon>Septoria</taxon>
    </lineage>
</organism>
<gene>
    <name evidence="1" type="ORF">Slin15195_G065750</name>
</gene>
<dbReference type="EMBL" id="CP099422">
    <property type="protein sequence ID" value="USW53256.1"/>
    <property type="molecule type" value="Genomic_DNA"/>
</dbReference>
<protein>
    <submittedName>
        <fullName evidence="1">Uncharacterized protein</fullName>
    </submittedName>
</protein>
<evidence type="ECO:0000313" key="1">
    <source>
        <dbReference type="EMBL" id="USW53256.1"/>
    </source>
</evidence>
<dbReference type="Proteomes" id="UP001056384">
    <property type="component" value="Chromosome 5"/>
</dbReference>
<evidence type="ECO:0000313" key="2">
    <source>
        <dbReference type="Proteomes" id="UP001056384"/>
    </source>
</evidence>
<proteinExistence type="predicted"/>
<dbReference type="AlphaFoldDB" id="A0A9Q9AWT0"/>
<name>A0A9Q9AWT0_9PEZI</name>
<keyword evidence="2" id="KW-1185">Reference proteome</keyword>
<reference evidence="1" key="1">
    <citation type="submission" date="2022-06" db="EMBL/GenBank/DDBJ databases">
        <title>Complete genome sequences of two strains of the flax pathogen Septoria linicola.</title>
        <authorList>
            <person name="Lapalu N."/>
            <person name="Simon A."/>
            <person name="Demenou B."/>
            <person name="Paumier D."/>
            <person name="Guillot M.-P."/>
            <person name="Gout L."/>
            <person name="Valade R."/>
        </authorList>
    </citation>
    <scope>NUCLEOTIDE SEQUENCE</scope>
    <source>
        <strain evidence="1">SE15195</strain>
    </source>
</reference>